<keyword evidence="2" id="KW-0274">FAD</keyword>
<dbReference type="InterPro" id="IPR002938">
    <property type="entry name" value="FAD-bd"/>
</dbReference>
<evidence type="ECO:0000313" key="6">
    <source>
        <dbReference type="EMBL" id="MBA8927950.1"/>
    </source>
</evidence>
<accession>A0ABR6BM27</accession>
<dbReference type="Gene3D" id="3.50.50.60">
    <property type="entry name" value="FAD/NAD(P)-binding domain"/>
    <property type="match status" value="1"/>
</dbReference>
<gene>
    <name evidence="6" type="ORF">BC739_005167</name>
</gene>
<evidence type="ECO:0000256" key="1">
    <source>
        <dbReference type="ARBA" id="ARBA00022630"/>
    </source>
</evidence>
<dbReference type="PANTHER" id="PTHR47178">
    <property type="entry name" value="MONOOXYGENASE, FAD-BINDING"/>
    <property type="match status" value="1"/>
</dbReference>
<dbReference type="EMBL" id="JACJID010000004">
    <property type="protein sequence ID" value="MBA8927950.1"/>
    <property type="molecule type" value="Genomic_DNA"/>
</dbReference>
<dbReference type="InterPro" id="IPR036188">
    <property type="entry name" value="FAD/NAD-bd_sf"/>
</dbReference>
<dbReference type="Proteomes" id="UP000517916">
    <property type="component" value="Unassembled WGS sequence"/>
</dbReference>
<proteinExistence type="predicted"/>
<dbReference type="PRINTS" id="PR00420">
    <property type="entry name" value="RNGMNOXGNASE"/>
</dbReference>
<evidence type="ECO:0000256" key="4">
    <source>
        <dbReference type="ARBA" id="ARBA00023033"/>
    </source>
</evidence>
<comment type="caution">
    <text evidence="6">The sequence shown here is derived from an EMBL/GenBank/DDBJ whole genome shotgun (WGS) entry which is preliminary data.</text>
</comment>
<keyword evidence="4" id="KW-0503">Monooxygenase</keyword>
<feature type="domain" description="FAD-binding" evidence="5">
    <location>
        <begin position="2"/>
        <end position="36"/>
    </location>
</feature>
<keyword evidence="1" id="KW-0285">Flavoprotein</keyword>
<evidence type="ECO:0000313" key="7">
    <source>
        <dbReference type="Proteomes" id="UP000517916"/>
    </source>
</evidence>
<keyword evidence="3" id="KW-0560">Oxidoreductase</keyword>
<sequence>MNVVIVGAGLAGPLLAQGLRRAGIDVELYEREAADQPSQGYRIHFGPEGDLALRECLPPDLYDQVLATAGKRGSGVRVLDPQLRVVQEMLVPPSATEEETGRHLTLDRLTLRQILLTGIDVHHGASFQRYELLDDGRVRVFFANGAVTDADLLVAADGTHSRIRAQLLPDAEVVETGLSEVFGKTPLTEQARALTPAAALDGFCTVVGADGRFMPLAAHQYTSGGEDYLMWVVVAPPAMFPVDLPAADKAVLREVAAELVADWHPDLSALVRLGDPDSVHTTTVRTAKPLPHWETGPVTLVGDAIHTMVPAGIGAAVALRDAALLCRRVTERTGSLLDAVRAYETEMLDYGFAAVELSQRRGSSGKAPGPATP</sequence>
<dbReference type="SUPFAM" id="SSF51905">
    <property type="entry name" value="FAD/NAD(P)-binding domain"/>
    <property type="match status" value="1"/>
</dbReference>
<feature type="domain" description="FAD-binding" evidence="5">
    <location>
        <begin position="149"/>
        <end position="331"/>
    </location>
</feature>
<organism evidence="6 7">
    <name type="scientific">Kutzneria viridogrisea</name>
    <dbReference type="NCBI Taxonomy" id="47990"/>
    <lineage>
        <taxon>Bacteria</taxon>
        <taxon>Bacillati</taxon>
        <taxon>Actinomycetota</taxon>
        <taxon>Actinomycetes</taxon>
        <taxon>Pseudonocardiales</taxon>
        <taxon>Pseudonocardiaceae</taxon>
        <taxon>Kutzneria</taxon>
    </lineage>
</organism>
<evidence type="ECO:0000256" key="3">
    <source>
        <dbReference type="ARBA" id="ARBA00023002"/>
    </source>
</evidence>
<reference evidence="6 7" key="1">
    <citation type="submission" date="2020-08" db="EMBL/GenBank/DDBJ databases">
        <title>Genomic Encyclopedia of Archaeal and Bacterial Type Strains, Phase II (KMG-II): from individual species to whole genera.</title>
        <authorList>
            <person name="Goeker M."/>
        </authorList>
    </citation>
    <scope>NUCLEOTIDE SEQUENCE [LARGE SCALE GENOMIC DNA]</scope>
    <source>
        <strain evidence="6 7">DSM 43850</strain>
    </source>
</reference>
<evidence type="ECO:0000256" key="2">
    <source>
        <dbReference type="ARBA" id="ARBA00022827"/>
    </source>
</evidence>
<dbReference type="Pfam" id="PF01494">
    <property type="entry name" value="FAD_binding_3"/>
    <property type="match status" value="2"/>
</dbReference>
<evidence type="ECO:0000259" key="5">
    <source>
        <dbReference type="Pfam" id="PF01494"/>
    </source>
</evidence>
<name>A0ABR6BM27_9PSEU</name>
<dbReference type="PANTHER" id="PTHR47178:SF5">
    <property type="entry name" value="FAD-BINDING DOMAIN-CONTAINING PROTEIN"/>
    <property type="match status" value="1"/>
</dbReference>
<dbReference type="RefSeq" id="WP_182839118.1">
    <property type="nucleotide sequence ID" value="NZ_BAAABQ010000023.1"/>
</dbReference>
<keyword evidence="7" id="KW-1185">Reference proteome</keyword>
<protein>
    <submittedName>
        <fullName evidence="6">2-polyprenyl-6-methoxyphenol hydroxylase-like FAD-dependent oxidoreductase</fullName>
    </submittedName>
</protein>